<organism evidence="2 3">
    <name type="scientific">Primorskyibacter flagellatus</name>
    <dbReference type="NCBI Taxonomy" id="1387277"/>
    <lineage>
        <taxon>Bacteria</taxon>
        <taxon>Pseudomonadati</taxon>
        <taxon>Pseudomonadota</taxon>
        <taxon>Alphaproteobacteria</taxon>
        <taxon>Rhodobacterales</taxon>
        <taxon>Roseobacteraceae</taxon>
        <taxon>Primorskyibacter</taxon>
    </lineage>
</organism>
<feature type="compositionally biased region" description="Basic and acidic residues" evidence="1">
    <location>
        <begin position="246"/>
        <end position="256"/>
    </location>
</feature>
<name>A0A1W2DG04_9RHOB</name>
<sequence>MKQDPTLNEQLNKVVEPFRTGGGWGLGSDYFTAFDTTKPNFHDSKAEFLEEKQLVQDGLNNADQLIRFLLSAVGREDERNDTAERICNIAARQSRLRLKDLPISGVSDLVRKNASEVGLPITSAFVLLDLRTEFHKRLQELEDQEREYWSGSSRPPNHYARTIALRFARFIAGESGQKPTIGTSRDGDHPSTDYGRALEEVFRILGIRANFKRAGMWAIDQLTGEDLQPRKNMLGGLFGLSSDDDGGWRSHDDSASNKHPKGVKR</sequence>
<reference evidence="2 3" key="1">
    <citation type="submission" date="2017-04" db="EMBL/GenBank/DDBJ databases">
        <authorList>
            <person name="Afonso C.L."/>
            <person name="Miller P.J."/>
            <person name="Scott M.A."/>
            <person name="Spackman E."/>
            <person name="Goraichik I."/>
            <person name="Dimitrov K.M."/>
            <person name="Suarez D.L."/>
            <person name="Swayne D.E."/>
        </authorList>
    </citation>
    <scope>NUCLEOTIDE SEQUENCE [LARGE SCALE GENOMIC DNA]</scope>
    <source>
        <strain evidence="2 3">CGMCC 1.12644</strain>
    </source>
</reference>
<evidence type="ECO:0000256" key="1">
    <source>
        <dbReference type="SAM" id="MobiDB-lite"/>
    </source>
</evidence>
<accession>A0A1W2DG04</accession>
<dbReference type="AlphaFoldDB" id="A0A1W2DG04"/>
<feature type="region of interest" description="Disordered" evidence="1">
    <location>
        <begin position="243"/>
        <end position="265"/>
    </location>
</feature>
<evidence type="ECO:0000313" key="2">
    <source>
        <dbReference type="EMBL" id="SMC96441.1"/>
    </source>
</evidence>
<dbReference type="OrthoDB" id="7744954at2"/>
<proteinExistence type="predicted"/>
<keyword evidence="3" id="KW-1185">Reference proteome</keyword>
<dbReference type="STRING" id="1387277.SAMN06295998_1144"/>
<dbReference type="Proteomes" id="UP000192330">
    <property type="component" value="Unassembled WGS sequence"/>
</dbReference>
<protein>
    <submittedName>
        <fullName evidence="2">Uncharacterized protein</fullName>
    </submittedName>
</protein>
<dbReference type="RefSeq" id="WP_084353749.1">
    <property type="nucleotide sequence ID" value="NZ_FWYD01000014.1"/>
</dbReference>
<gene>
    <name evidence="2" type="ORF">SAMN06295998_1144</name>
</gene>
<dbReference type="EMBL" id="FWYD01000014">
    <property type="protein sequence ID" value="SMC96441.1"/>
    <property type="molecule type" value="Genomic_DNA"/>
</dbReference>
<evidence type="ECO:0000313" key="3">
    <source>
        <dbReference type="Proteomes" id="UP000192330"/>
    </source>
</evidence>